<feature type="domain" description="SANT" evidence="8">
    <location>
        <begin position="711"/>
        <end position="762"/>
    </location>
</feature>
<dbReference type="PANTHER" id="PTHR47340:SF1">
    <property type="entry name" value="DUPLICATED HOMEODOMAIN-LIKE SUPERFAMILY PROTEIN"/>
    <property type="match status" value="1"/>
</dbReference>
<feature type="compositionally biased region" description="Low complexity" evidence="7">
    <location>
        <begin position="155"/>
        <end position="166"/>
    </location>
</feature>
<evidence type="ECO:0000256" key="5">
    <source>
        <dbReference type="ARBA" id="ARBA00023242"/>
    </source>
</evidence>
<feature type="compositionally biased region" description="Low complexity" evidence="7">
    <location>
        <begin position="622"/>
        <end position="640"/>
    </location>
</feature>
<feature type="region of interest" description="Disordered" evidence="7">
    <location>
        <begin position="269"/>
        <end position="290"/>
    </location>
</feature>
<feature type="region of interest" description="Disordered" evidence="7">
    <location>
        <begin position="610"/>
        <end position="649"/>
    </location>
</feature>
<name>A0A452XUQ6_AEGTS</name>
<dbReference type="InterPro" id="IPR017930">
    <property type="entry name" value="Myb_dom"/>
</dbReference>
<protein>
    <recommendedName>
        <fullName evidence="12">SANT domain-containing protein</fullName>
    </recommendedName>
</protein>
<keyword evidence="11" id="KW-1185">Reference proteome</keyword>
<evidence type="ECO:0000256" key="1">
    <source>
        <dbReference type="ARBA" id="ARBA00022723"/>
    </source>
</evidence>
<dbReference type="InterPro" id="IPR001005">
    <property type="entry name" value="SANT/Myb"/>
</dbReference>
<dbReference type="EnsemblPlants" id="AET1Gv20169800.8">
    <property type="protein sequence ID" value="AET1Gv20169800.8"/>
    <property type="gene ID" value="AET1Gv20169800"/>
</dbReference>
<evidence type="ECO:0000259" key="9">
    <source>
        <dbReference type="PROSITE" id="PS51294"/>
    </source>
</evidence>
<dbReference type="FunFam" id="1.10.10.60:FF:000012">
    <property type="entry name" value="Metastasis-associated 1 family, member 3"/>
    <property type="match status" value="1"/>
</dbReference>
<sequence>VPQRLSSCPADSPHPFCCFRGLLQAGGAGAYDRSYPDEPLGYTPSRSDRYWLEEDPPAGYKGFSRYGGGGGRRDGRDLRGSYRRSPFRSYGGDFPRGHQEPPPPPPLRRSPLRSVAVPICYDPPSDRADREDKEHQPRATPWRPLRRRESRSDAADAAGAGPLSARQSATAGAASEKNAPSQSAAVADSQSAEEETPRKKPRLGWGQGLAKYEKQKVPGSSESAEPVAEGSPGGVEQKEVEGAPAPALCASPVAAPAAQPSAPALCASPVAAPAAPSAPPSSSPVPEDKSCELTTNTVTVSNKDIPGAEVQAYNDEIPIKLGQLDGDRIGSLANVLAELLQHEDSCSGDSRRLTNSSKLLLLKENIARELEKTELEIDSLECELKSVSTESENKALEDKVLAKPEICGTSSSPKEQGVLTPCKLSVEQEADANGVDLMDVVTAPVRGVTAVSSGESVACPGVVAEAQVAVAADVAPLKPSEGTGSQIDAHCPRQEPSLSHDNVSSMKADGSNALSTRQCSHHNDNRNLIPSIIAVNNDIAKEFNELVFKPLPAGQPCLGLSSQMKNDLSVRKKLCMHKNRLRFKEQALTFKFKVLRHLWKEDVRLLSVRKQRPKSNKRTDQSNRASQSGSQRQRSSNRSRLGMPAGNLSTFPTTEISDVANKMFTEFQFKRCRNYLKMPALIIDEKEKESASFVSKNGLIEDPVSVEKERSVINPWTHEEKEVFMQMLASFGKNFSKISNFLQHKTTADCVEFYYKHHKSDSFREVKKLLDLRQQQPTGNYLGTKSGKKWNPENAASLDMLGNAASVVAAHGLDYANRVEKDTEKSIIRTSCRSDVSAVAKGSFDKDGIANVSLHERESVAADVLAGICGTLSPEGMGSCITSSADHGQKIGATRMEYLIATPEADKSFDEEDDLSDQECEVDSVDWNDNEKSLFIEALNNHGKDFARISSYVKSKSYEQCKVFFSKARISLGLDLIYQQTTDTGLPTGDASGGRSDTDEACAAEMDSPICSTQSPVEMEMEVCPSADKTLQGHLLSGITFKQSETDRSDGPDIVDLTFEEGEIKAEDTNNCNIPVHHGQSSEATHQSTPSCAPIDINSSESTGSMENREHSNQVSVHGNGAMASSTEQSVGAHLEISSSLHNVEVSSKVSSIEGPSKHAPESAHVKAGNLAPSVCLPGESGSKENVAHFPDMAGVSCIRPAFTSSYQQSVPTDLLPAKPKSQVTPLTPKDLMPVQFSSDLPDPTSIRFEGIASITSPNFGDHANRVSNTPGPKDMNKFPVFNEQSRSQHDVLFRNIDGYLQHRRNHHLAVDIPAFSDSTVSGSVGISHPDQFTITKYQNGRSGSSGLSSSSAGFLMNGSSKELREGQLKPCSHKASTESCDQVKRPGDVKLFGKILSHQSSLQSSGSSSNATRSKPPPPTTAAGLLGSGMDRMVYSSRPTNTAHFGQDERVVRSYTHLDGSTAQPESSLFRVAKCQRSSLASVPFYSAKNGTLGVFAEYQQPLRQQLPSDPKRLESYADLQKRNGIELISGFQQQQQPGKAARLGGAGILVSPVSDPVAALKAQYGSSSKFLGKDADHPWKDIGNR</sequence>
<dbReference type="Gene3D" id="1.10.10.60">
    <property type="entry name" value="Homeodomain-like"/>
    <property type="match status" value="1"/>
</dbReference>
<dbReference type="GO" id="GO:0005634">
    <property type="term" value="C:nucleus"/>
    <property type="evidence" value="ECO:0007669"/>
    <property type="project" value="UniProtKB-ARBA"/>
</dbReference>
<dbReference type="PANTHER" id="PTHR47340">
    <property type="entry name" value="DUPLICATED HOMEODOMAIN-LIKE SUPERFAMILY PROTEIN"/>
    <property type="match status" value="1"/>
</dbReference>
<feature type="region of interest" description="Disordered" evidence="7">
    <location>
        <begin position="1072"/>
        <end position="1133"/>
    </location>
</feature>
<dbReference type="STRING" id="200361.A0A452XUQ6"/>
<keyword evidence="6" id="KW-0175">Coiled coil</keyword>
<evidence type="ECO:0000256" key="3">
    <source>
        <dbReference type="ARBA" id="ARBA00022833"/>
    </source>
</evidence>
<dbReference type="GO" id="GO:0008270">
    <property type="term" value="F:zinc ion binding"/>
    <property type="evidence" value="ECO:0007669"/>
    <property type="project" value="UniProtKB-KW"/>
</dbReference>
<evidence type="ECO:0000313" key="10">
    <source>
        <dbReference type="EnsemblPlants" id="AET1Gv20169800.8"/>
    </source>
</evidence>
<evidence type="ECO:0008006" key="12">
    <source>
        <dbReference type="Google" id="ProtNLM"/>
    </source>
</evidence>
<reference evidence="10" key="4">
    <citation type="submission" date="2019-03" db="UniProtKB">
        <authorList>
            <consortium name="EnsemblPlants"/>
        </authorList>
    </citation>
    <scope>IDENTIFICATION</scope>
</reference>
<feature type="compositionally biased region" description="Low complexity" evidence="7">
    <location>
        <begin position="181"/>
        <end position="190"/>
    </location>
</feature>
<evidence type="ECO:0000256" key="6">
    <source>
        <dbReference type="SAM" id="Coils"/>
    </source>
</evidence>
<feature type="compositionally biased region" description="Polar residues" evidence="7">
    <location>
        <begin position="1072"/>
        <end position="1106"/>
    </location>
</feature>
<reference evidence="11" key="1">
    <citation type="journal article" date="2014" name="Science">
        <title>Ancient hybridizations among the ancestral genomes of bread wheat.</title>
        <authorList>
            <consortium name="International Wheat Genome Sequencing Consortium,"/>
            <person name="Marcussen T."/>
            <person name="Sandve S.R."/>
            <person name="Heier L."/>
            <person name="Spannagl M."/>
            <person name="Pfeifer M."/>
            <person name="Jakobsen K.S."/>
            <person name="Wulff B.B."/>
            <person name="Steuernagel B."/>
            <person name="Mayer K.F."/>
            <person name="Olsen O.A."/>
        </authorList>
    </citation>
    <scope>NUCLEOTIDE SEQUENCE [LARGE SCALE GENOMIC DNA]</scope>
    <source>
        <strain evidence="11">cv. AL8/78</strain>
    </source>
</reference>
<dbReference type="PROSITE" id="PS51293">
    <property type="entry name" value="SANT"/>
    <property type="match status" value="2"/>
</dbReference>
<dbReference type="Proteomes" id="UP000015105">
    <property type="component" value="Chromosome 1D"/>
</dbReference>
<dbReference type="Gramene" id="AET1Gv20169800.8">
    <property type="protein sequence ID" value="AET1Gv20169800.8"/>
    <property type="gene ID" value="AET1Gv20169800"/>
</dbReference>
<evidence type="ECO:0000256" key="2">
    <source>
        <dbReference type="ARBA" id="ARBA00022771"/>
    </source>
</evidence>
<keyword evidence="3" id="KW-0862">Zinc</keyword>
<feature type="coiled-coil region" evidence="6">
    <location>
        <begin position="363"/>
        <end position="390"/>
    </location>
</feature>
<dbReference type="SMART" id="SM00717">
    <property type="entry name" value="SANT"/>
    <property type="match status" value="2"/>
</dbReference>
<feature type="compositionally biased region" description="Basic and acidic residues" evidence="7">
    <location>
        <begin position="71"/>
        <end position="80"/>
    </location>
</feature>
<proteinExistence type="predicted"/>
<keyword evidence="4" id="KW-0238">DNA-binding</keyword>
<feature type="compositionally biased region" description="Basic and acidic residues" evidence="7">
    <location>
        <begin position="124"/>
        <end position="137"/>
    </location>
</feature>
<dbReference type="GO" id="GO:0003677">
    <property type="term" value="F:DNA binding"/>
    <property type="evidence" value="ECO:0007669"/>
    <property type="project" value="UniProtKB-KW"/>
</dbReference>
<organism evidence="10 11">
    <name type="scientific">Aegilops tauschii subsp. strangulata</name>
    <name type="common">Goatgrass</name>
    <dbReference type="NCBI Taxonomy" id="200361"/>
    <lineage>
        <taxon>Eukaryota</taxon>
        <taxon>Viridiplantae</taxon>
        <taxon>Streptophyta</taxon>
        <taxon>Embryophyta</taxon>
        <taxon>Tracheophyta</taxon>
        <taxon>Spermatophyta</taxon>
        <taxon>Magnoliopsida</taxon>
        <taxon>Liliopsida</taxon>
        <taxon>Poales</taxon>
        <taxon>Poaceae</taxon>
        <taxon>BOP clade</taxon>
        <taxon>Pooideae</taxon>
        <taxon>Triticodae</taxon>
        <taxon>Triticeae</taxon>
        <taxon>Triticinae</taxon>
        <taxon>Aegilops</taxon>
    </lineage>
</organism>
<feature type="domain" description="HTH myb-type" evidence="9">
    <location>
        <begin position="715"/>
        <end position="762"/>
    </location>
</feature>
<dbReference type="PROSITE" id="PS51294">
    <property type="entry name" value="HTH_MYB"/>
    <property type="match status" value="1"/>
</dbReference>
<feature type="region of interest" description="Disordered" evidence="7">
    <location>
        <begin position="35"/>
        <end position="242"/>
    </location>
</feature>
<evidence type="ECO:0000313" key="11">
    <source>
        <dbReference type="Proteomes" id="UP000015105"/>
    </source>
</evidence>
<dbReference type="Gene3D" id="1.20.58.1880">
    <property type="match status" value="1"/>
</dbReference>
<dbReference type="Pfam" id="PF00249">
    <property type="entry name" value="Myb_DNA-binding"/>
    <property type="match status" value="2"/>
</dbReference>
<dbReference type="InterPro" id="IPR017884">
    <property type="entry name" value="SANT_dom"/>
</dbReference>
<feature type="compositionally biased region" description="Polar residues" evidence="7">
    <location>
        <begin position="1113"/>
        <end position="1130"/>
    </location>
</feature>
<reference evidence="11" key="2">
    <citation type="journal article" date="2017" name="Nat. Plants">
        <title>The Aegilops tauschii genome reveals multiple impacts of transposons.</title>
        <authorList>
            <person name="Zhao G."/>
            <person name="Zou C."/>
            <person name="Li K."/>
            <person name="Wang K."/>
            <person name="Li T."/>
            <person name="Gao L."/>
            <person name="Zhang X."/>
            <person name="Wang H."/>
            <person name="Yang Z."/>
            <person name="Liu X."/>
            <person name="Jiang W."/>
            <person name="Mao L."/>
            <person name="Kong X."/>
            <person name="Jiao Y."/>
            <person name="Jia J."/>
        </authorList>
    </citation>
    <scope>NUCLEOTIDE SEQUENCE [LARGE SCALE GENOMIC DNA]</scope>
    <source>
        <strain evidence="11">cv. AL8/78</strain>
    </source>
</reference>
<dbReference type="SUPFAM" id="SSF46689">
    <property type="entry name" value="Homeodomain-like"/>
    <property type="match status" value="2"/>
</dbReference>
<dbReference type="InterPro" id="IPR009057">
    <property type="entry name" value="Homeodomain-like_sf"/>
</dbReference>
<keyword evidence="5" id="KW-0539">Nucleus</keyword>
<dbReference type="CDD" id="cd00167">
    <property type="entry name" value="SANT"/>
    <property type="match status" value="1"/>
</dbReference>
<accession>A0A452XUQ6</accession>
<reference evidence="10" key="3">
    <citation type="journal article" date="2017" name="Nature">
        <title>Genome sequence of the progenitor of the wheat D genome Aegilops tauschii.</title>
        <authorList>
            <person name="Luo M.C."/>
            <person name="Gu Y.Q."/>
            <person name="Puiu D."/>
            <person name="Wang H."/>
            <person name="Twardziok S.O."/>
            <person name="Deal K.R."/>
            <person name="Huo N."/>
            <person name="Zhu T."/>
            <person name="Wang L."/>
            <person name="Wang Y."/>
            <person name="McGuire P.E."/>
            <person name="Liu S."/>
            <person name="Long H."/>
            <person name="Ramasamy R.K."/>
            <person name="Rodriguez J.C."/>
            <person name="Van S.L."/>
            <person name="Yuan L."/>
            <person name="Wang Z."/>
            <person name="Xia Z."/>
            <person name="Xiao L."/>
            <person name="Anderson O.D."/>
            <person name="Ouyang S."/>
            <person name="Liang Y."/>
            <person name="Zimin A.V."/>
            <person name="Pertea G."/>
            <person name="Qi P."/>
            <person name="Bennetzen J.L."/>
            <person name="Dai X."/>
            <person name="Dawson M.W."/>
            <person name="Muller H.G."/>
            <person name="Kugler K."/>
            <person name="Rivarola-Duarte L."/>
            <person name="Spannagl M."/>
            <person name="Mayer K.F.X."/>
            <person name="Lu F.H."/>
            <person name="Bevan M.W."/>
            <person name="Leroy P."/>
            <person name="Li P."/>
            <person name="You F.M."/>
            <person name="Sun Q."/>
            <person name="Liu Z."/>
            <person name="Lyons E."/>
            <person name="Wicker T."/>
            <person name="Salzberg S.L."/>
            <person name="Devos K.M."/>
            <person name="Dvorak J."/>
        </authorList>
    </citation>
    <scope>NUCLEOTIDE SEQUENCE [LARGE SCALE GENOMIC DNA]</scope>
    <source>
        <strain evidence="10">cv. AL8/78</strain>
    </source>
</reference>
<evidence type="ECO:0000256" key="4">
    <source>
        <dbReference type="ARBA" id="ARBA00023125"/>
    </source>
</evidence>
<feature type="compositionally biased region" description="Low complexity" evidence="7">
    <location>
        <begin position="1399"/>
        <end position="1410"/>
    </location>
</feature>
<keyword evidence="2" id="KW-0863">Zinc-finger</keyword>
<reference evidence="10" key="5">
    <citation type="journal article" date="2021" name="G3 (Bethesda)">
        <title>Aegilops tauschii genome assembly Aet v5.0 features greater sequence contiguity and improved annotation.</title>
        <authorList>
            <person name="Wang L."/>
            <person name="Zhu T."/>
            <person name="Rodriguez J.C."/>
            <person name="Deal K.R."/>
            <person name="Dubcovsky J."/>
            <person name="McGuire P.E."/>
            <person name="Lux T."/>
            <person name="Spannagl M."/>
            <person name="Mayer K.F.X."/>
            <person name="Baldrich P."/>
            <person name="Meyers B.C."/>
            <person name="Huo N."/>
            <person name="Gu Y.Q."/>
            <person name="Zhou H."/>
            <person name="Devos K.M."/>
            <person name="Bennetzen J.L."/>
            <person name="Unver T."/>
            <person name="Budak H."/>
            <person name="Gulick P.J."/>
            <person name="Galiba G."/>
            <person name="Kalapos B."/>
            <person name="Nelson D.R."/>
            <person name="Li P."/>
            <person name="You F.M."/>
            <person name="Luo M.C."/>
            <person name="Dvorak J."/>
        </authorList>
    </citation>
    <scope>NUCLEOTIDE SEQUENCE [LARGE SCALE GENOMIC DNA]</scope>
    <source>
        <strain evidence="10">cv. AL8/78</strain>
    </source>
</reference>
<evidence type="ECO:0000259" key="8">
    <source>
        <dbReference type="PROSITE" id="PS51293"/>
    </source>
</evidence>
<keyword evidence="1" id="KW-0479">Metal-binding</keyword>
<evidence type="ECO:0000256" key="7">
    <source>
        <dbReference type="SAM" id="MobiDB-lite"/>
    </source>
</evidence>
<feature type="region of interest" description="Disordered" evidence="7">
    <location>
        <begin position="480"/>
        <end position="519"/>
    </location>
</feature>
<feature type="domain" description="SANT" evidence="8">
    <location>
        <begin position="922"/>
        <end position="973"/>
    </location>
</feature>
<feature type="compositionally biased region" description="Polar residues" evidence="7">
    <location>
        <begin position="496"/>
        <end position="505"/>
    </location>
</feature>
<feature type="region of interest" description="Disordered" evidence="7">
    <location>
        <begin position="1399"/>
        <end position="1428"/>
    </location>
</feature>